<dbReference type="EMBL" id="PQIB02000003">
    <property type="protein sequence ID" value="RLN29467.1"/>
    <property type="molecule type" value="Genomic_DNA"/>
</dbReference>
<proteinExistence type="predicted"/>
<organism evidence="2 3">
    <name type="scientific">Panicum miliaceum</name>
    <name type="common">Proso millet</name>
    <name type="synonym">Broomcorn millet</name>
    <dbReference type="NCBI Taxonomy" id="4540"/>
    <lineage>
        <taxon>Eukaryota</taxon>
        <taxon>Viridiplantae</taxon>
        <taxon>Streptophyta</taxon>
        <taxon>Embryophyta</taxon>
        <taxon>Tracheophyta</taxon>
        <taxon>Spermatophyta</taxon>
        <taxon>Magnoliopsida</taxon>
        <taxon>Liliopsida</taxon>
        <taxon>Poales</taxon>
        <taxon>Poaceae</taxon>
        <taxon>PACMAD clade</taxon>
        <taxon>Panicoideae</taxon>
        <taxon>Panicodae</taxon>
        <taxon>Paniceae</taxon>
        <taxon>Panicinae</taxon>
        <taxon>Panicum</taxon>
        <taxon>Panicum sect. Panicum</taxon>
    </lineage>
</organism>
<evidence type="ECO:0000313" key="3">
    <source>
        <dbReference type="Proteomes" id="UP000275267"/>
    </source>
</evidence>
<keyword evidence="3" id="KW-1185">Reference proteome</keyword>
<dbReference type="OrthoDB" id="695643at2759"/>
<feature type="domain" description="Transposase MuDR plant" evidence="1">
    <location>
        <begin position="54"/>
        <end position="112"/>
    </location>
</feature>
<dbReference type="Pfam" id="PF03108">
    <property type="entry name" value="DBD_Tnp_Mut"/>
    <property type="match status" value="1"/>
</dbReference>
<dbReference type="Proteomes" id="UP000275267">
    <property type="component" value="Unassembled WGS sequence"/>
</dbReference>
<reference evidence="3" key="1">
    <citation type="journal article" date="2019" name="Nat. Commun.">
        <title>The genome of broomcorn millet.</title>
        <authorList>
            <person name="Zou C."/>
            <person name="Miki D."/>
            <person name="Li D."/>
            <person name="Tang Q."/>
            <person name="Xiao L."/>
            <person name="Rajput S."/>
            <person name="Deng P."/>
            <person name="Jia W."/>
            <person name="Huang R."/>
            <person name="Zhang M."/>
            <person name="Sun Y."/>
            <person name="Hu J."/>
            <person name="Fu X."/>
            <person name="Schnable P.S."/>
            <person name="Li F."/>
            <person name="Zhang H."/>
            <person name="Feng B."/>
            <person name="Zhu X."/>
            <person name="Liu R."/>
            <person name="Schnable J.C."/>
            <person name="Zhu J.-K."/>
            <person name="Zhang H."/>
        </authorList>
    </citation>
    <scope>NUCLEOTIDE SEQUENCE [LARGE SCALE GENOMIC DNA]</scope>
</reference>
<evidence type="ECO:0000313" key="2">
    <source>
        <dbReference type="EMBL" id="RLN29467.1"/>
    </source>
</evidence>
<evidence type="ECO:0000259" key="1">
    <source>
        <dbReference type="Pfam" id="PF03108"/>
    </source>
</evidence>
<dbReference type="STRING" id="4540.A0A3L6SYQ4"/>
<gene>
    <name evidence="2" type="ORF">C2845_PM05G21020</name>
</gene>
<dbReference type="AlphaFoldDB" id="A0A3L6SYQ4"/>
<name>A0A3L6SYQ4_PANMI</name>
<comment type="caution">
    <text evidence="2">The sequence shown here is derived from an EMBL/GenBank/DDBJ whole genome shotgun (WGS) entry which is preliminary data.</text>
</comment>
<protein>
    <recommendedName>
        <fullName evidence="1">Transposase MuDR plant domain-containing protein</fullName>
    </recommendedName>
</protein>
<accession>A0A3L6SYQ4</accession>
<dbReference type="InterPro" id="IPR004332">
    <property type="entry name" value="Transposase_MuDR"/>
</dbReference>
<sequence>MELDDEEYRTFVEGRDGSLFENETTIPEEWNNCAMDELTVNDGHDSNWVYNQLEIKRGQLFHDKVHLQHAVKKWAFSLKKPFKVVISNPSTYDVKCLSPGCPWQVHAYLPKGESNFVASIIVDHLCKLSGTVVKHKNMTAEFVANVLYGEIMKKSSMSPFQIMLAISNRYTYEISYDMPWRAKQKALEWRFGTVQGLIPPPPTPPRIAAS</sequence>